<reference evidence="1" key="1">
    <citation type="submission" date="2014-09" db="EMBL/GenBank/DDBJ databases">
        <authorList>
            <person name="Magalhaes I.L.F."/>
            <person name="Oliveira U."/>
            <person name="Santos F.R."/>
            <person name="Vidigal T.H.D.A."/>
            <person name="Brescovit A.D."/>
            <person name="Santos A.J."/>
        </authorList>
    </citation>
    <scope>NUCLEOTIDE SEQUENCE</scope>
    <source>
        <tissue evidence="1">Shoot tissue taken approximately 20 cm above the soil surface</tissue>
    </source>
</reference>
<accession>A0A0A8Y9A7</accession>
<name>A0A0A8Y9A7_ARUDO</name>
<protein>
    <submittedName>
        <fullName evidence="1">Uncharacterized protein</fullName>
    </submittedName>
</protein>
<dbReference type="AlphaFoldDB" id="A0A0A8Y9A7"/>
<sequence length="40" mass="4651">MLHKLIIVESKVSARSVAHLVFYQESIIQDVTLVYYDITQ</sequence>
<organism evidence="1">
    <name type="scientific">Arundo donax</name>
    <name type="common">Giant reed</name>
    <name type="synonym">Donax arundinaceus</name>
    <dbReference type="NCBI Taxonomy" id="35708"/>
    <lineage>
        <taxon>Eukaryota</taxon>
        <taxon>Viridiplantae</taxon>
        <taxon>Streptophyta</taxon>
        <taxon>Embryophyta</taxon>
        <taxon>Tracheophyta</taxon>
        <taxon>Spermatophyta</taxon>
        <taxon>Magnoliopsida</taxon>
        <taxon>Liliopsida</taxon>
        <taxon>Poales</taxon>
        <taxon>Poaceae</taxon>
        <taxon>PACMAD clade</taxon>
        <taxon>Arundinoideae</taxon>
        <taxon>Arundineae</taxon>
        <taxon>Arundo</taxon>
    </lineage>
</organism>
<dbReference type="EMBL" id="GBRH01275521">
    <property type="protein sequence ID" value="JAD22374.1"/>
    <property type="molecule type" value="Transcribed_RNA"/>
</dbReference>
<evidence type="ECO:0000313" key="1">
    <source>
        <dbReference type="EMBL" id="JAD22374.1"/>
    </source>
</evidence>
<reference evidence="1" key="2">
    <citation type="journal article" date="2015" name="Data Brief">
        <title>Shoot transcriptome of the giant reed, Arundo donax.</title>
        <authorList>
            <person name="Barrero R.A."/>
            <person name="Guerrero F.D."/>
            <person name="Moolhuijzen P."/>
            <person name="Goolsby J.A."/>
            <person name="Tidwell J."/>
            <person name="Bellgard S.E."/>
            <person name="Bellgard M.I."/>
        </authorList>
    </citation>
    <scope>NUCLEOTIDE SEQUENCE</scope>
    <source>
        <tissue evidence="1">Shoot tissue taken approximately 20 cm above the soil surface</tissue>
    </source>
</reference>
<proteinExistence type="predicted"/>